<dbReference type="Gene3D" id="2.40.50.100">
    <property type="match status" value="2"/>
</dbReference>
<dbReference type="Pfam" id="PF00364">
    <property type="entry name" value="Biotin_lipoyl"/>
    <property type="match status" value="2"/>
</dbReference>
<dbReference type="InterPro" id="IPR004167">
    <property type="entry name" value="PSBD"/>
</dbReference>
<feature type="domain" description="Lipoyl-binding" evidence="8">
    <location>
        <begin position="2"/>
        <end position="77"/>
    </location>
</feature>
<dbReference type="Gene3D" id="3.30.559.10">
    <property type="entry name" value="Chloramphenicol acetyltransferase-like domain"/>
    <property type="match status" value="1"/>
</dbReference>
<keyword evidence="3 6" id="KW-0808">Transferase</keyword>
<dbReference type="NCBIfam" id="TIGR02927">
    <property type="entry name" value="SucB_Actino"/>
    <property type="match status" value="1"/>
</dbReference>
<dbReference type="FunFam" id="3.30.559.10:FF:000007">
    <property type="entry name" value="Dihydrolipoamide acetyltransferase component of pyruvate dehydrogenase complex"/>
    <property type="match status" value="1"/>
</dbReference>
<name>A0A4Q5IUH5_9ACTN</name>
<evidence type="ECO:0000256" key="7">
    <source>
        <dbReference type="SAM" id="MobiDB-lite"/>
    </source>
</evidence>
<feature type="compositionally biased region" description="Low complexity" evidence="7">
    <location>
        <begin position="294"/>
        <end position="337"/>
    </location>
</feature>
<feature type="domain" description="Lipoyl-binding" evidence="8">
    <location>
        <begin position="175"/>
        <end position="250"/>
    </location>
</feature>
<keyword evidence="5 6" id="KW-0012">Acyltransferase</keyword>
<feature type="region of interest" description="Disordered" evidence="7">
    <location>
        <begin position="381"/>
        <end position="424"/>
    </location>
</feature>
<dbReference type="PROSITE" id="PS00189">
    <property type="entry name" value="LIPOYL"/>
    <property type="match status" value="2"/>
</dbReference>
<feature type="domain" description="Peripheral subunit-binding (PSBD)" evidence="9">
    <location>
        <begin position="345"/>
        <end position="382"/>
    </location>
</feature>
<evidence type="ECO:0000256" key="4">
    <source>
        <dbReference type="ARBA" id="ARBA00022823"/>
    </source>
</evidence>
<keyword evidence="4 6" id="KW-0450">Lipoyl</keyword>
<dbReference type="Pfam" id="PF02817">
    <property type="entry name" value="E3_binding"/>
    <property type="match status" value="1"/>
</dbReference>
<comment type="caution">
    <text evidence="10">The sequence shown here is derived from an EMBL/GenBank/DDBJ whole genome shotgun (WGS) entry which is preliminary data.</text>
</comment>
<feature type="compositionally biased region" description="Gly residues" evidence="7">
    <location>
        <begin position="163"/>
        <end position="175"/>
    </location>
</feature>
<dbReference type="PROSITE" id="PS51826">
    <property type="entry name" value="PSBD"/>
    <property type="match status" value="1"/>
</dbReference>
<dbReference type="OrthoDB" id="9805770at2"/>
<dbReference type="PANTHER" id="PTHR43178">
    <property type="entry name" value="DIHYDROLIPOAMIDE ACETYLTRANSFERASE COMPONENT OF PYRUVATE DEHYDROGENASE COMPLEX"/>
    <property type="match status" value="1"/>
</dbReference>
<evidence type="ECO:0000256" key="3">
    <source>
        <dbReference type="ARBA" id="ARBA00022679"/>
    </source>
</evidence>
<feature type="region of interest" description="Disordered" evidence="7">
    <location>
        <begin position="244"/>
        <end position="342"/>
    </location>
</feature>
<dbReference type="SUPFAM" id="SSF51230">
    <property type="entry name" value="Single hybrid motif"/>
    <property type="match status" value="2"/>
</dbReference>
<dbReference type="AlphaFoldDB" id="A0A4Q5IUH5"/>
<dbReference type="InterPro" id="IPR001078">
    <property type="entry name" value="2-oxoacid_DH_actylTfrase"/>
</dbReference>
<dbReference type="InterPro" id="IPR023213">
    <property type="entry name" value="CAT-like_dom_sf"/>
</dbReference>
<dbReference type="InterPro" id="IPR011053">
    <property type="entry name" value="Single_hybrid_motif"/>
</dbReference>
<organism evidence="10 11">
    <name type="scientific">Nocardioides iriomotensis</name>
    <dbReference type="NCBI Taxonomy" id="715784"/>
    <lineage>
        <taxon>Bacteria</taxon>
        <taxon>Bacillati</taxon>
        <taxon>Actinomycetota</taxon>
        <taxon>Actinomycetes</taxon>
        <taxon>Propionibacteriales</taxon>
        <taxon>Nocardioidaceae</taxon>
        <taxon>Nocardioides</taxon>
    </lineage>
</organism>
<evidence type="ECO:0000256" key="2">
    <source>
        <dbReference type="ARBA" id="ARBA00007317"/>
    </source>
</evidence>
<dbReference type="Gene3D" id="4.10.320.10">
    <property type="entry name" value="E3-binding domain"/>
    <property type="match status" value="1"/>
</dbReference>
<evidence type="ECO:0000313" key="11">
    <source>
        <dbReference type="Proteomes" id="UP000291189"/>
    </source>
</evidence>
<feature type="region of interest" description="Disordered" evidence="7">
    <location>
        <begin position="70"/>
        <end position="186"/>
    </location>
</feature>
<protein>
    <recommendedName>
        <fullName evidence="6">Dihydrolipoamide acetyltransferase component of pyruvate dehydrogenase complex</fullName>
        <ecNumber evidence="6">2.3.1.-</ecNumber>
    </recommendedName>
</protein>
<dbReference type="GO" id="GO:0005737">
    <property type="term" value="C:cytoplasm"/>
    <property type="evidence" value="ECO:0007669"/>
    <property type="project" value="TreeGrafter"/>
</dbReference>
<keyword evidence="11" id="KW-1185">Reference proteome</keyword>
<comment type="cofactor">
    <cofactor evidence="1 6">
        <name>(R)-lipoate</name>
        <dbReference type="ChEBI" id="CHEBI:83088"/>
    </cofactor>
</comment>
<dbReference type="RefSeq" id="WP_129989332.1">
    <property type="nucleotide sequence ID" value="NZ_SDPU01000035.1"/>
</dbReference>
<proteinExistence type="inferred from homology"/>
<reference evidence="10 11" key="1">
    <citation type="submission" date="2019-01" db="EMBL/GenBank/DDBJ databases">
        <title>Nocardioides guangzhouensis sp. nov., an actinobacterium isolated from soil.</title>
        <authorList>
            <person name="Fu Y."/>
            <person name="Cai Y."/>
            <person name="Lin Z."/>
            <person name="Chen P."/>
        </authorList>
    </citation>
    <scope>NUCLEOTIDE SEQUENCE [LARGE SCALE GENOMIC DNA]</scope>
    <source>
        <strain evidence="10 11">NBRC 105384</strain>
    </source>
</reference>
<evidence type="ECO:0000313" key="10">
    <source>
        <dbReference type="EMBL" id="RYU09567.1"/>
    </source>
</evidence>
<dbReference type="InterPro" id="IPR000089">
    <property type="entry name" value="Biotin_lipoyl"/>
</dbReference>
<comment type="similarity">
    <text evidence="2 6">Belongs to the 2-oxoacid dehydrogenase family.</text>
</comment>
<evidence type="ECO:0000256" key="6">
    <source>
        <dbReference type="RuleBase" id="RU003423"/>
    </source>
</evidence>
<sequence>MATSVTLPALGESVTEGTVTRWLKQPGDTVAVDEPLLEVSTDKVDTEIPSPVAGTLIEIKVQEDETVEVGAELCTVGDEGESAGSSDGGGQESEPEQTAAQEHQAAPGDESGADGADESGAQKTETETDPPAARTDEAPAQAETPQGSADTAPEQQSSDAAGQAGGSGGSGGGSGTPVTLPALGESVTEGTVTRWLKQVGDEVAVDEPLLEVSTDKVDTEIPSPVAGTLLEIKVNEDETVEVGAELAVIGSGDAAPSGGGEPAPAPAEEKAPEPEPTPEPEAKPADESGQSDGAAEASSQSAPAPAPRPATQQATPEAQAPEPAQQPQAAPRAAAQAEGSGDGAYVTPLVRKMAAEHGVDLATLTGSGVGGRIRKQDVLDAAEAAKAQPEPAAAPAASAAPAAGGQAPAPAAPTPSPLRGKTEQMSRLRKVIAKRMVESLQTSAQLTTVVEVDVTSIARLRDAAKAEFAAREGVKLSFMPFFAKAAIDALKQHPSLNASIDTEKGEVTYFDHEALGIAVDTDKGLLVPVIKEAGDLSIAGLARKIADVAERTRTNKIGPDELAGGTFTLTNTGSRGALFDTPIINQPQVAILGTGSVVKRAVVIDDANLGETIAVRNMVYLALTYDHRLVDGADAARFLSEVKQRLEAGQFEV</sequence>
<dbReference type="GO" id="GO:0016407">
    <property type="term" value="F:acetyltransferase activity"/>
    <property type="evidence" value="ECO:0007669"/>
    <property type="project" value="TreeGrafter"/>
</dbReference>
<dbReference type="InterPro" id="IPR003016">
    <property type="entry name" value="2-oxoA_DH_lipoyl-BS"/>
</dbReference>
<dbReference type="Proteomes" id="UP000291189">
    <property type="component" value="Unassembled WGS sequence"/>
</dbReference>
<evidence type="ECO:0000256" key="1">
    <source>
        <dbReference type="ARBA" id="ARBA00001938"/>
    </source>
</evidence>
<evidence type="ECO:0000259" key="9">
    <source>
        <dbReference type="PROSITE" id="PS51826"/>
    </source>
</evidence>
<dbReference type="PROSITE" id="PS50968">
    <property type="entry name" value="BIOTINYL_LIPOYL"/>
    <property type="match status" value="2"/>
</dbReference>
<gene>
    <name evidence="10" type="primary">sucB</name>
    <name evidence="10" type="ORF">ETU37_21240</name>
</gene>
<dbReference type="CDD" id="cd06849">
    <property type="entry name" value="lipoyl_domain"/>
    <property type="match status" value="2"/>
</dbReference>
<dbReference type="InterPro" id="IPR036625">
    <property type="entry name" value="E3-bd_dom_sf"/>
</dbReference>
<dbReference type="GO" id="GO:0031405">
    <property type="term" value="F:lipoic acid binding"/>
    <property type="evidence" value="ECO:0007669"/>
    <property type="project" value="TreeGrafter"/>
</dbReference>
<dbReference type="EMBL" id="SDPU01000035">
    <property type="protein sequence ID" value="RYU09567.1"/>
    <property type="molecule type" value="Genomic_DNA"/>
</dbReference>
<dbReference type="InterPro" id="IPR050743">
    <property type="entry name" value="2-oxoacid_DH_E2_comp"/>
</dbReference>
<dbReference type="InterPro" id="IPR014276">
    <property type="entry name" value="2-oxoglutarate_DH_E2"/>
</dbReference>
<dbReference type="Pfam" id="PF00198">
    <property type="entry name" value="2-oxoacid_dh"/>
    <property type="match status" value="1"/>
</dbReference>
<feature type="compositionally biased region" description="Low complexity" evidence="7">
    <location>
        <begin position="381"/>
        <end position="409"/>
    </location>
</feature>
<dbReference type="EC" id="2.3.1.-" evidence="6"/>
<evidence type="ECO:0000259" key="8">
    <source>
        <dbReference type="PROSITE" id="PS50968"/>
    </source>
</evidence>
<dbReference type="SUPFAM" id="SSF52777">
    <property type="entry name" value="CoA-dependent acyltransferases"/>
    <property type="match status" value="1"/>
</dbReference>
<dbReference type="SUPFAM" id="SSF47005">
    <property type="entry name" value="Peripheral subunit-binding domain of 2-oxo acid dehydrogenase complex"/>
    <property type="match status" value="1"/>
</dbReference>
<dbReference type="PANTHER" id="PTHR43178:SF5">
    <property type="entry name" value="LIPOAMIDE ACYLTRANSFERASE COMPONENT OF BRANCHED-CHAIN ALPHA-KETO ACID DEHYDROGENASE COMPLEX, MITOCHONDRIAL"/>
    <property type="match status" value="1"/>
</dbReference>
<evidence type="ECO:0000256" key="5">
    <source>
        <dbReference type="ARBA" id="ARBA00023315"/>
    </source>
</evidence>
<accession>A0A4Q5IUH5</accession>